<name>A0A6J0L473_RAPSA</name>
<dbReference type="InterPro" id="IPR050942">
    <property type="entry name" value="F-box_BR-signaling"/>
</dbReference>
<evidence type="ECO:0000313" key="3">
    <source>
        <dbReference type="RefSeq" id="XP_018454952.1"/>
    </source>
</evidence>
<dbReference type="KEGG" id="rsz:108826072"/>
<reference evidence="2" key="1">
    <citation type="journal article" date="2019" name="Database">
        <title>The radish genome database (RadishGD): an integrated information resource for radish genomics.</title>
        <authorList>
            <person name="Yu H.J."/>
            <person name="Baek S."/>
            <person name="Lee Y.J."/>
            <person name="Cho A."/>
            <person name="Mun J.H."/>
        </authorList>
    </citation>
    <scope>NUCLEOTIDE SEQUENCE [LARGE SCALE GENOMIC DNA]</scope>
    <source>
        <strain evidence="2">cv. WK10039</strain>
    </source>
</reference>
<dbReference type="PANTHER" id="PTHR44259">
    <property type="entry name" value="OS07G0183000 PROTEIN-RELATED"/>
    <property type="match status" value="1"/>
</dbReference>
<dbReference type="OrthoDB" id="1038839at2759"/>
<evidence type="ECO:0000259" key="1">
    <source>
        <dbReference type="Pfam" id="PF03478"/>
    </source>
</evidence>
<dbReference type="InterPro" id="IPR005174">
    <property type="entry name" value="KIB1-4_b-propeller"/>
</dbReference>
<feature type="domain" description="KIB1-4 beta-propeller" evidence="1">
    <location>
        <begin position="69"/>
        <end position="341"/>
    </location>
</feature>
<evidence type="ECO:0000313" key="2">
    <source>
        <dbReference type="Proteomes" id="UP000504610"/>
    </source>
</evidence>
<keyword evidence="2" id="KW-1185">Reference proteome</keyword>
<dbReference type="AlphaFoldDB" id="A0A6J0L473"/>
<dbReference type="RefSeq" id="XP_018454952.1">
    <property type="nucleotide sequence ID" value="XM_018599450.2"/>
</dbReference>
<reference evidence="3" key="2">
    <citation type="submission" date="2025-08" db="UniProtKB">
        <authorList>
            <consortium name="RefSeq"/>
        </authorList>
    </citation>
    <scope>IDENTIFICATION</scope>
    <source>
        <tissue evidence="3">Leaf</tissue>
    </source>
</reference>
<sequence>MSQLLIRLSKLSSRNNNVFIHQCSRLFSTGPYLTLGTRVQEVSPSGCKTGDVLLFDPAKEQIVTLQGKTIPKELKDEEMIGASHGWSFFYDRRDRTVRVSDIFNPLASKSNPTVITLPRLTDLPCEQIEQVCNVAMSSSSPLGEQDCVVAIKFSGRQLSLCKLGRDRDLEWTNILTTLHCCENSYVMYSKRYERLYLLSRGGNHLLSYHLNSTTYVNPMHHQLVYRDHPELDQSEWEILSLCSRREYLVESSSSDERYVVKWYAHGSYSSVLNGIDYKTKRFMVFSVEETTEGKFMCYTEDTGDMCIFIATNEAFCIPASSCPGLKPSTIYFVGHGFGSYDLTTGDTHYFKAPGGIITTPYWLPPFSM</sequence>
<dbReference type="GeneID" id="108826072"/>
<dbReference type="Pfam" id="PF03478">
    <property type="entry name" value="Beta-prop_KIB1-4"/>
    <property type="match status" value="1"/>
</dbReference>
<dbReference type="Proteomes" id="UP000504610">
    <property type="component" value="Chromosome 9"/>
</dbReference>
<protein>
    <submittedName>
        <fullName evidence="3">Uncharacterized protein LOC108826072</fullName>
    </submittedName>
</protein>
<dbReference type="PANTHER" id="PTHR44259:SF93">
    <property type="entry name" value="PROTEIN, PUTATIVE (DUF295)-RELATED"/>
    <property type="match status" value="1"/>
</dbReference>
<gene>
    <name evidence="3" type="primary">LOC108826072</name>
</gene>
<organism evidence="2 3">
    <name type="scientific">Raphanus sativus</name>
    <name type="common">Radish</name>
    <name type="synonym">Raphanus raphanistrum var. sativus</name>
    <dbReference type="NCBI Taxonomy" id="3726"/>
    <lineage>
        <taxon>Eukaryota</taxon>
        <taxon>Viridiplantae</taxon>
        <taxon>Streptophyta</taxon>
        <taxon>Embryophyta</taxon>
        <taxon>Tracheophyta</taxon>
        <taxon>Spermatophyta</taxon>
        <taxon>Magnoliopsida</taxon>
        <taxon>eudicotyledons</taxon>
        <taxon>Gunneridae</taxon>
        <taxon>Pentapetalae</taxon>
        <taxon>rosids</taxon>
        <taxon>malvids</taxon>
        <taxon>Brassicales</taxon>
        <taxon>Brassicaceae</taxon>
        <taxon>Brassiceae</taxon>
        <taxon>Raphanus</taxon>
    </lineage>
</organism>
<proteinExistence type="predicted"/>
<accession>A0A6J0L473</accession>